<dbReference type="AlphaFoldDB" id="A0A8A0RLF7"/>
<sequence>MAEEYSTRGDRLEKKQGGINPFSEKEYLIPEFGNILVYEGNHRVIITQRDSNCVVYNIDTVILQNSEGKLLSSIVFCEDQTEKKRMEEKVEMMEKLSIAGELAAGAVHEIKNPLSAIRGFAQLLENSFNEADERREYTNIIINEIDRLSELIKEFLVLTKPDNRHYSKESINKVIGDIVPLIQTKAVMNNVSIKTSLCEEIPEISMNKEHMKQVFLNLFNNAIEAMPQGGELIVITTYQDNDIKIEIIDTGCGILPENIKKLFNPFFTTKEEGTGLGLSICKRIIENHKGSISVDSNPGKGSTFTIHLPVLI</sequence>
<dbReference type="CDD" id="cd00082">
    <property type="entry name" value="HisKA"/>
    <property type="match status" value="1"/>
</dbReference>
<dbReference type="PRINTS" id="PR00344">
    <property type="entry name" value="BCTRLSENSOR"/>
</dbReference>
<comment type="catalytic activity">
    <reaction evidence="1">
        <text>ATP + protein L-histidine = ADP + protein N-phospho-L-histidine.</text>
        <dbReference type="EC" id="2.7.13.3"/>
    </reaction>
</comment>
<dbReference type="InterPro" id="IPR004358">
    <property type="entry name" value="Sig_transdc_His_kin-like_C"/>
</dbReference>
<protein>
    <recommendedName>
        <fullName evidence="2">histidine kinase</fullName>
        <ecNumber evidence="2">2.7.13.3</ecNumber>
    </recommendedName>
</protein>
<dbReference type="InterPro" id="IPR036097">
    <property type="entry name" value="HisK_dim/P_sf"/>
</dbReference>
<evidence type="ECO:0000313" key="11">
    <source>
        <dbReference type="Proteomes" id="UP000662904"/>
    </source>
</evidence>
<dbReference type="SUPFAM" id="SSF55874">
    <property type="entry name" value="ATPase domain of HSP90 chaperone/DNA topoisomerase II/histidine kinase"/>
    <property type="match status" value="1"/>
</dbReference>
<organism evidence="10 11">
    <name type="scientific">Koleobacter methoxysyntrophicus</name>
    <dbReference type="NCBI Taxonomy" id="2751313"/>
    <lineage>
        <taxon>Bacteria</taxon>
        <taxon>Bacillati</taxon>
        <taxon>Bacillota</taxon>
        <taxon>Clostridia</taxon>
        <taxon>Koleobacterales</taxon>
        <taxon>Koleobacteraceae</taxon>
        <taxon>Koleobacter</taxon>
    </lineage>
</organism>
<dbReference type="PANTHER" id="PTHR43065:SF10">
    <property type="entry name" value="PEROXIDE STRESS-ACTIVATED HISTIDINE KINASE MAK3"/>
    <property type="match status" value="1"/>
</dbReference>
<evidence type="ECO:0000259" key="9">
    <source>
        <dbReference type="PROSITE" id="PS50109"/>
    </source>
</evidence>
<dbReference type="PANTHER" id="PTHR43065">
    <property type="entry name" value="SENSOR HISTIDINE KINASE"/>
    <property type="match status" value="1"/>
</dbReference>
<dbReference type="EC" id="2.7.13.3" evidence="2"/>
<dbReference type="InterPro" id="IPR036890">
    <property type="entry name" value="HATPase_C_sf"/>
</dbReference>
<evidence type="ECO:0000256" key="4">
    <source>
        <dbReference type="ARBA" id="ARBA00022679"/>
    </source>
</evidence>
<keyword evidence="7" id="KW-0067">ATP-binding</keyword>
<dbReference type="Proteomes" id="UP000662904">
    <property type="component" value="Chromosome"/>
</dbReference>
<dbReference type="Pfam" id="PF00512">
    <property type="entry name" value="HisKA"/>
    <property type="match status" value="1"/>
</dbReference>
<dbReference type="SMART" id="SM00387">
    <property type="entry name" value="HATPase_c"/>
    <property type="match status" value="1"/>
</dbReference>
<dbReference type="KEGG" id="kme:H0A61_00770"/>
<evidence type="ECO:0000256" key="5">
    <source>
        <dbReference type="ARBA" id="ARBA00022741"/>
    </source>
</evidence>
<reference evidence="10" key="1">
    <citation type="submission" date="2020-07" db="EMBL/GenBank/DDBJ databases">
        <title>Koleobacter methoxysyntrophicus gen. nov., sp. nov., a novel anaerobic bacterium isolated from deep subsurface oil field and proposal of Koleobacterales ord. nov. in the phylum Firmicutes.</title>
        <authorList>
            <person name="Sakamoto S."/>
            <person name="Tamaki H."/>
        </authorList>
    </citation>
    <scope>NUCLEOTIDE SEQUENCE</scope>
    <source>
        <strain evidence="10">NRmbB1</strain>
    </source>
</reference>
<dbReference type="InterPro" id="IPR003594">
    <property type="entry name" value="HATPase_dom"/>
</dbReference>
<dbReference type="InterPro" id="IPR003661">
    <property type="entry name" value="HisK_dim/P_dom"/>
</dbReference>
<keyword evidence="11" id="KW-1185">Reference proteome</keyword>
<dbReference type="Gene3D" id="1.10.287.130">
    <property type="match status" value="1"/>
</dbReference>
<dbReference type="SMART" id="SM00388">
    <property type="entry name" value="HisKA"/>
    <property type="match status" value="1"/>
</dbReference>
<evidence type="ECO:0000313" key="10">
    <source>
        <dbReference type="EMBL" id="QSQ08448.1"/>
    </source>
</evidence>
<evidence type="ECO:0000256" key="8">
    <source>
        <dbReference type="ARBA" id="ARBA00023012"/>
    </source>
</evidence>
<keyword evidence="8" id="KW-0902">Two-component regulatory system</keyword>
<dbReference type="InterPro" id="IPR005467">
    <property type="entry name" value="His_kinase_dom"/>
</dbReference>
<evidence type="ECO:0000256" key="3">
    <source>
        <dbReference type="ARBA" id="ARBA00022553"/>
    </source>
</evidence>
<name>A0A8A0RLF7_9FIRM</name>
<gene>
    <name evidence="10" type="primary">kinE_1</name>
    <name evidence="10" type="ORF">H0A61_00770</name>
</gene>
<dbReference type="GO" id="GO:0005524">
    <property type="term" value="F:ATP binding"/>
    <property type="evidence" value="ECO:0007669"/>
    <property type="project" value="UniProtKB-KW"/>
</dbReference>
<feature type="domain" description="Histidine kinase" evidence="9">
    <location>
        <begin position="105"/>
        <end position="312"/>
    </location>
</feature>
<dbReference type="PROSITE" id="PS50109">
    <property type="entry name" value="HIS_KIN"/>
    <property type="match status" value="1"/>
</dbReference>
<dbReference type="Gene3D" id="3.30.565.10">
    <property type="entry name" value="Histidine kinase-like ATPase, C-terminal domain"/>
    <property type="match status" value="1"/>
</dbReference>
<dbReference type="SUPFAM" id="SSF47384">
    <property type="entry name" value="Homodimeric domain of signal transducing histidine kinase"/>
    <property type="match status" value="1"/>
</dbReference>
<evidence type="ECO:0000256" key="6">
    <source>
        <dbReference type="ARBA" id="ARBA00022777"/>
    </source>
</evidence>
<dbReference type="Pfam" id="PF02518">
    <property type="entry name" value="HATPase_c"/>
    <property type="match status" value="1"/>
</dbReference>
<evidence type="ECO:0000256" key="7">
    <source>
        <dbReference type="ARBA" id="ARBA00022840"/>
    </source>
</evidence>
<keyword evidence="6 10" id="KW-0418">Kinase</keyword>
<dbReference type="RefSeq" id="WP_206708662.1">
    <property type="nucleotide sequence ID" value="NZ_CP059066.1"/>
</dbReference>
<evidence type="ECO:0000256" key="2">
    <source>
        <dbReference type="ARBA" id="ARBA00012438"/>
    </source>
</evidence>
<accession>A0A8A0RLF7</accession>
<dbReference type="GO" id="GO:0000155">
    <property type="term" value="F:phosphorelay sensor kinase activity"/>
    <property type="evidence" value="ECO:0007669"/>
    <property type="project" value="InterPro"/>
</dbReference>
<keyword evidence="3" id="KW-0597">Phosphoprotein</keyword>
<keyword evidence="4 10" id="KW-0808">Transferase</keyword>
<proteinExistence type="predicted"/>
<keyword evidence="5" id="KW-0547">Nucleotide-binding</keyword>
<dbReference type="EMBL" id="CP059066">
    <property type="protein sequence ID" value="QSQ08448.1"/>
    <property type="molecule type" value="Genomic_DNA"/>
</dbReference>
<evidence type="ECO:0000256" key="1">
    <source>
        <dbReference type="ARBA" id="ARBA00000085"/>
    </source>
</evidence>